<feature type="compositionally biased region" description="Polar residues" evidence="1">
    <location>
        <begin position="94"/>
        <end position="107"/>
    </location>
</feature>
<comment type="caution">
    <text evidence="2">The sequence shown here is derived from an EMBL/GenBank/DDBJ whole genome shotgun (WGS) entry which is preliminary data.</text>
</comment>
<evidence type="ECO:0000256" key="1">
    <source>
        <dbReference type="SAM" id="MobiDB-lite"/>
    </source>
</evidence>
<protein>
    <submittedName>
        <fullName evidence="2">Uncharacterized protein</fullName>
    </submittedName>
</protein>
<organism evidence="2">
    <name type="scientific">Actinoplanes campanulatus</name>
    <dbReference type="NCBI Taxonomy" id="113559"/>
    <lineage>
        <taxon>Bacteria</taxon>
        <taxon>Bacillati</taxon>
        <taxon>Actinomycetota</taxon>
        <taxon>Actinomycetes</taxon>
        <taxon>Micromonosporales</taxon>
        <taxon>Micromonosporaceae</taxon>
        <taxon>Actinoplanes</taxon>
    </lineage>
</organism>
<feature type="region of interest" description="Disordered" evidence="1">
    <location>
        <begin position="87"/>
        <end position="107"/>
    </location>
</feature>
<sequence>MATTDPGRPGREPVDWIRFDTDTQRAAQVACRHLIRCAVDGTLASDRHGLSELYHYAARQRATRGSDRSRPRRLVWVAHENYRQYAVPAPAENPAQQTASNTHTPSI</sequence>
<dbReference type="EMBL" id="BOMF01000172">
    <property type="protein sequence ID" value="GID51161.1"/>
    <property type="molecule type" value="Genomic_DNA"/>
</dbReference>
<reference evidence="2" key="1">
    <citation type="submission" date="2021-01" db="EMBL/GenBank/DDBJ databases">
        <title>Whole genome shotgun sequence of Actinoplanes capillaceus NBRC 16408.</title>
        <authorList>
            <person name="Komaki H."/>
            <person name="Tamura T."/>
        </authorList>
    </citation>
    <scope>NUCLEOTIDE SEQUENCE [LARGE SCALE GENOMIC DNA]</scope>
    <source>
        <strain evidence="2">NBRC 16408</strain>
    </source>
</reference>
<accession>A0ABQ3WYC4</accession>
<name>A0ABQ3WYC4_9ACTN</name>
<evidence type="ECO:0000313" key="2">
    <source>
        <dbReference type="EMBL" id="GID51161.1"/>
    </source>
</evidence>
<dbReference type="RefSeq" id="WP_204301134.1">
    <property type="nucleotide sequence ID" value="NZ_BAAAGQ010000057.1"/>
</dbReference>
<proteinExistence type="predicted"/>
<gene>
    <name evidence="2" type="ORF">Aca07nite_84360</name>
</gene>